<accession>A0A7L9J469</accession>
<sequence>MSDDVMTEPGATESLWDGDLGSLREPSRRALLEVLKGPYLSGRRRPQLWAALVADETAIRSRLHDLFLDLVIDRRDEFAFTRKVTVPEIDAPSALRTESLSLIDSIMLLTLRQLLLAAVGEPRVIVGRDEVFERLFVYRTGDAQTFQRSLNAAWGRMANRYRVLHPVDEERVEISPVVKFIVDHDLATALQEQYDRLVADESAEEPTADDGGLTP</sequence>
<proteinExistence type="predicted"/>
<dbReference type="Proteomes" id="UP000593998">
    <property type="component" value="Chromosome"/>
</dbReference>
<dbReference type="EMBL" id="CP062789">
    <property type="protein sequence ID" value="QOK23987.1"/>
    <property type="molecule type" value="Genomic_DNA"/>
</dbReference>
<evidence type="ECO:0000313" key="1">
    <source>
        <dbReference type="EMBL" id="QOK23987.1"/>
    </source>
</evidence>
<protein>
    <submittedName>
        <fullName evidence="1">DUF4194 domain-containing protein</fullName>
    </submittedName>
</protein>
<evidence type="ECO:0000313" key="2">
    <source>
        <dbReference type="Proteomes" id="UP000593998"/>
    </source>
</evidence>
<dbReference type="RefSeq" id="WP_185222006.1">
    <property type="nucleotide sequence ID" value="NZ_CBDRLL010000005.1"/>
</dbReference>
<gene>
    <name evidence="1" type="ORF">IGS73_06320</name>
</gene>
<dbReference type="Pfam" id="PF13835">
    <property type="entry name" value="DUF4194"/>
    <property type="match status" value="1"/>
</dbReference>
<organism evidence="1 2">
    <name type="scientific">Janibacter indicus</name>
    <dbReference type="NCBI Taxonomy" id="857417"/>
    <lineage>
        <taxon>Bacteria</taxon>
        <taxon>Bacillati</taxon>
        <taxon>Actinomycetota</taxon>
        <taxon>Actinomycetes</taxon>
        <taxon>Micrococcales</taxon>
        <taxon>Intrasporangiaceae</taxon>
        <taxon>Janibacter</taxon>
    </lineage>
</organism>
<reference evidence="1 2" key="1">
    <citation type="submission" date="2020-10" db="EMBL/GenBank/DDBJ databases">
        <title>Janibacter indicus TT2 genome sequence.</title>
        <authorList>
            <person name="Lee K."/>
            <person name="Ganzorig M."/>
        </authorList>
    </citation>
    <scope>NUCLEOTIDE SEQUENCE [LARGE SCALE GENOMIC DNA]</scope>
    <source>
        <strain evidence="1 2">TT2</strain>
    </source>
</reference>
<name>A0A7L9J469_9MICO</name>
<dbReference type="AlphaFoldDB" id="A0A7L9J469"/>
<dbReference type="InterPro" id="IPR025449">
    <property type="entry name" value="JetB"/>
</dbReference>